<proteinExistence type="inferred from homology"/>
<accession>A0A5E4M7U5</accession>
<dbReference type="GO" id="GO:0004090">
    <property type="term" value="F:carbonyl reductase (NADPH) activity"/>
    <property type="evidence" value="ECO:0007669"/>
    <property type="project" value="TreeGrafter"/>
</dbReference>
<dbReference type="PRINTS" id="PR00081">
    <property type="entry name" value="GDHRDH"/>
</dbReference>
<protein>
    <submittedName>
        <fullName evidence="5">Short-chain dehydrogenase/reductase, conserved site,NAD(P)-binding domain,Short-chain</fullName>
    </submittedName>
</protein>
<evidence type="ECO:0000256" key="4">
    <source>
        <dbReference type="ARBA" id="ARBA00023002"/>
    </source>
</evidence>
<dbReference type="PROSITE" id="PS00061">
    <property type="entry name" value="ADH_SHORT"/>
    <property type="match status" value="1"/>
</dbReference>
<keyword evidence="3" id="KW-0521">NADP</keyword>
<gene>
    <name evidence="5" type="ORF">CINCED_3A012205</name>
</gene>
<dbReference type="GO" id="GO:0050038">
    <property type="term" value="F:L-xylulose reductase (NADPH) activity"/>
    <property type="evidence" value="ECO:0007669"/>
    <property type="project" value="TreeGrafter"/>
</dbReference>
<dbReference type="Proteomes" id="UP000325440">
    <property type="component" value="Unassembled WGS sequence"/>
</dbReference>
<evidence type="ECO:0000256" key="2">
    <source>
        <dbReference type="ARBA" id="ARBA00011881"/>
    </source>
</evidence>
<dbReference type="PANTHER" id="PTHR44252:SF3">
    <property type="entry name" value="D-ERYTHRULOSE REDUCTASE-RELATED"/>
    <property type="match status" value="1"/>
</dbReference>
<dbReference type="GO" id="GO:0005997">
    <property type="term" value="P:xylulose metabolic process"/>
    <property type="evidence" value="ECO:0007669"/>
    <property type="project" value="TreeGrafter"/>
</dbReference>
<dbReference type="OrthoDB" id="1393670at2759"/>
<dbReference type="Gene3D" id="3.40.50.720">
    <property type="entry name" value="NAD(P)-binding Rossmann-like Domain"/>
    <property type="match status" value="1"/>
</dbReference>
<dbReference type="AlphaFoldDB" id="A0A5E4M7U5"/>
<evidence type="ECO:0000256" key="3">
    <source>
        <dbReference type="ARBA" id="ARBA00022857"/>
    </source>
</evidence>
<dbReference type="FunFam" id="3.40.50.720:FF:000084">
    <property type="entry name" value="Short-chain dehydrogenase reductase"/>
    <property type="match status" value="1"/>
</dbReference>
<evidence type="ECO:0000256" key="1">
    <source>
        <dbReference type="ARBA" id="ARBA00006484"/>
    </source>
</evidence>
<sequence>MFGSIYKLSTKLSNRCVTKTLSRSITQQRASMEEYFKGKRFIVTGASAGMGKVIAGRLIALDAHVFAVGRDVERLPDADNLKLTKASVDVGEWETAYNEVLAMGPVHGLVNNAGVAHIESFLETTKKGWDDTLNINARGMVRISQAVAKNMIDAKIRGSIVNISSTISEKAIPDHVAYCASKGAVNQITRTMAIELGTYGIRTNNVNPTVVLTKMGKKAWSDPKKSEPILNRIPLGRFAEPSDIADAVIFLLSDYSQMVNGLNLYVDGGFMSG</sequence>
<dbReference type="PRINTS" id="PR00080">
    <property type="entry name" value="SDRFAMILY"/>
</dbReference>
<dbReference type="GO" id="GO:0006006">
    <property type="term" value="P:glucose metabolic process"/>
    <property type="evidence" value="ECO:0007669"/>
    <property type="project" value="TreeGrafter"/>
</dbReference>
<dbReference type="InterPro" id="IPR036291">
    <property type="entry name" value="NAD(P)-bd_dom_sf"/>
</dbReference>
<dbReference type="Pfam" id="PF13561">
    <property type="entry name" value="adh_short_C2"/>
    <property type="match status" value="1"/>
</dbReference>
<evidence type="ECO:0000313" key="5">
    <source>
        <dbReference type="EMBL" id="VVC25440.1"/>
    </source>
</evidence>
<dbReference type="SUPFAM" id="SSF51735">
    <property type="entry name" value="NAD(P)-binding Rossmann-fold domains"/>
    <property type="match status" value="1"/>
</dbReference>
<keyword evidence="4" id="KW-0560">Oxidoreductase</keyword>
<reference evidence="5 6" key="1">
    <citation type="submission" date="2019-08" db="EMBL/GenBank/DDBJ databases">
        <authorList>
            <person name="Alioto T."/>
            <person name="Alioto T."/>
            <person name="Gomez Garrido J."/>
        </authorList>
    </citation>
    <scope>NUCLEOTIDE SEQUENCE [LARGE SCALE GENOMIC DNA]</scope>
</reference>
<organism evidence="5 6">
    <name type="scientific">Cinara cedri</name>
    <dbReference type="NCBI Taxonomy" id="506608"/>
    <lineage>
        <taxon>Eukaryota</taxon>
        <taxon>Metazoa</taxon>
        <taxon>Ecdysozoa</taxon>
        <taxon>Arthropoda</taxon>
        <taxon>Hexapoda</taxon>
        <taxon>Insecta</taxon>
        <taxon>Pterygota</taxon>
        <taxon>Neoptera</taxon>
        <taxon>Paraneoptera</taxon>
        <taxon>Hemiptera</taxon>
        <taxon>Sternorrhyncha</taxon>
        <taxon>Aphidomorpha</taxon>
        <taxon>Aphidoidea</taxon>
        <taxon>Aphididae</taxon>
        <taxon>Lachninae</taxon>
        <taxon>Cinara</taxon>
    </lineage>
</organism>
<dbReference type="EMBL" id="CABPRJ010000013">
    <property type="protein sequence ID" value="VVC25440.1"/>
    <property type="molecule type" value="Genomic_DNA"/>
</dbReference>
<dbReference type="InterPro" id="IPR020904">
    <property type="entry name" value="Sc_DH/Rdtase_CS"/>
</dbReference>
<dbReference type="InterPro" id="IPR051737">
    <property type="entry name" value="L-xylulose/Carbonyl_redctase"/>
</dbReference>
<evidence type="ECO:0000313" key="6">
    <source>
        <dbReference type="Proteomes" id="UP000325440"/>
    </source>
</evidence>
<name>A0A5E4M7U5_9HEMI</name>
<comment type="similarity">
    <text evidence="1">Belongs to the short-chain dehydrogenases/reductases (SDR) family.</text>
</comment>
<dbReference type="InterPro" id="IPR002347">
    <property type="entry name" value="SDR_fam"/>
</dbReference>
<comment type="subunit">
    <text evidence="2">Homotetramer.</text>
</comment>
<dbReference type="PANTHER" id="PTHR44252">
    <property type="entry name" value="D-ERYTHRULOSE REDUCTASE"/>
    <property type="match status" value="1"/>
</dbReference>
<keyword evidence="6" id="KW-1185">Reference proteome</keyword>